<dbReference type="GO" id="GO:0004832">
    <property type="term" value="F:valine-tRNA ligase activity"/>
    <property type="evidence" value="ECO:0007669"/>
    <property type="project" value="UniProtKB-UniRule"/>
</dbReference>
<evidence type="ECO:0000259" key="12">
    <source>
        <dbReference type="Pfam" id="PF00133"/>
    </source>
</evidence>
<dbReference type="SUPFAM" id="SSF47323">
    <property type="entry name" value="Anticodon-binding domain of a subclass of class I aminoacyl-tRNA synthetases"/>
    <property type="match status" value="1"/>
</dbReference>
<evidence type="ECO:0000256" key="11">
    <source>
        <dbReference type="RuleBase" id="RU363035"/>
    </source>
</evidence>
<dbReference type="Proteomes" id="UP000018951">
    <property type="component" value="Unassembled WGS sequence"/>
</dbReference>
<evidence type="ECO:0000256" key="5">
    <source>
        <dbReference type="ARBA" id="ARBA00022741"/>
    </source>
</evidence>
<evidence type="ECO:0000256" key="6">
    <source>
        <dbReference type="ARBA" id="ARBA00022840"/>
    </source>
</evidence>
<evidence type="ECO:0000256" key="9">
    <source>
        <dbReference type="ARBA" id="ARBA00047552"/>
    </source>
</evidence>
<evidence type="ECO:0000256" key="7">
    <source>
        <dbReference type="ARBA" id="ARBA00022917"/>
    </source>
</evidence>
<evidence type="ECO:0000259" key="13">
    <source>
        <dbReference type="Pfam" id="PF08264"/>
    </source>
</evidence>
<dbReference type="PRINTS" id="PR00986">
    <property type="entry name" value="TRNASYNTHVAL"/>
</dbReference>
<feature type="domain" description="Methionyl/Valyl/Leucyl/Isoleucyl-tRNA synthetase anticodon-binding" evidence="13">
    <location>
        <begin position="601"/>
        <end position="740"/>
    </location>
</feature>
<keyword evidence="8 11" id="KW-0030">Aminoacyl-tRNA synthetase</keyword>
<keyword evidence="15" id="KW-1185">Reference proteome</keyword>
<dbReference type="EC" id="6.1.1.9" evidence="2 10"/>
<dbReference type="InterPro" id="IPR009080">
    <property type="entry name" value="tRNAsynth_Ia_anticodon-bd"/>
</dbReference>
<dbReference type="Pfam" id="PF00133">
    <property type="entry name" value="tRNA-synt_1"/>
    <property type="match status" value="1"/>
</dbReference>
<dbReference type="FunFam" id="3.40.50.620:FF:000192">
    <property type="entry name" value="Valine--tRNA ligase"/>
    <property type="match status" value="1"/>
</dbReference>
<dbReference type="PANTHER" id="PTHR11946">
    <property type="entry name" value="VALYL-TRNA SYNTHETASES"/>
    <property type="match status" value="1"/>
</dbReference>
<accession>W2UZ97</accession>
<proteinExistence type="inferred from homology"/>
<protein>
    <recommendedName>
        <fullName evidence="2 10">Valine--tRNA ligase</fullName>
        <ecNumber evidence="2 10">6.1.1.9</ecNumber>
    </recommendedName>
</protein>
<dbReference type="GO" id="GO:0005524">
    <property type="term" value="F:ATP binding"/>
    <property type="evidence" value="ECO:0007669"/>
    <property type="project" value="UniProtKB-KW"/>
</dbReference>
<dbReference type="Pfam" id="PF08264">
    <property type="entry name" value="Anticodon_1"/>
    <property type="match status" value="1"/>
</dbReference>
<evidence type="ECO:0000256" key="1">
    <source>
        <dbReference type="ARBA" id="ARBA00004496"/>
    </source>
</evidence>
<keyword evidence="6 11" id="KW-0067">ATP-binding</keyword>
<reference evidence="14 15" key="1">
    <citation type="journal article" date="2013" name="PLoS ONE">
        <title>Bacterial endosymbiosis in a chordate host: long-term co-evolution and conservation of secondary metabolism.</title>
        <authorList>
            <person name="Kwan J.C."/>
            <person name="Schmidt E.W."/>
        </authorList>
    </citation>
    <scope>NUCLEOTIDE SEQUENCE [LARGE SCALE GENOMIC DNA]</scope>
    <source>
        <strain evidence="15">L6</strain>
    </source>
</reference>
<dbReference type="PANTHER" id="PTHR11946:SF93">
    <property type="entry name" value="VALINE--TRNA LIGASE, CHLOROPLASTIC_MITOCHONDRIAL 2"/>
    <property type="match status" value="1"/>
</dbReference>
<dbReference type="InterPro" id="IPR014729">
    <property type="entry name" value="Rossmann-like_a/b/a_fold"/>
</dbReference>
<dbReference type="GO" id="GO:0006438">
    <property type="term" value="P:valyl-tRNA aminoacylation"/>
    <property type="evidence" value="ECO:0007669"/>
    <property type="project" value="UniProtKB-UniRule"/>
</dbReference>
<dbReference type="CDD" id="cd07962">
    <property type="entry name" value="Anticodon_Ia_Val"/>
    <property type="match status" value="1"/>
</dbReference>
<dbReference type="STRING" id="1401685.P857_398"/>
<evidence type="ECO:0000256" key="4">
    <source>
        <dbReference type="ARBA" id="ARBA00022598"/>
    </source>
</evidence>
<evidence type="ECO:0000256" key="2">
    <source>
        <dbReference type="ARBA" id="ARBA00013169"/>
    </source>
</evidence>
<dbReference type="InterPro" id="IPR033705">
    <property type="entry name" value="Anticodon_Ia_Val"/>
</dbReference>
<gene>
    <name evidence="14" type="primary">valS</name>
    <name evidence="14" type="ORF">P857_398</name>
</gene>
<dbReference type="NCBIfam" id="NF009687">
    <property type="entry name" value="PRK13208.1"/>
    <property type="match status" value="1"/>
</dbReference>
<dbReference type="InterPro" id="IPR002300">
    <property type="entry name" value="aa-tRNA-synth_Ia"/>
</dbReference>
<dbReference type="InterPro" id="IPR009008">
    <property type="entry name" value="Val/Leu/Ile-tRNA-synth_edit"/>
</dbReference>
<dbReference type="PROSITE" id="PS00178">
    <property type="entry name" value="AA_TRNA_LIGASE_I"/>
    <property type="match status" value="1"/>
</dbReference>
<comment type="subcellular location">
    <subcellularLocation>
        <location evidence="1">Cytoplasm</location>
    </subcellularLocation>
</comment>
<dbReference type="AlphaFoldDB" id="W2UZ97"/>
<dbReference type="PATRIC" id="fig|1401685.3.peg.691"/>
<evidence type="ECO:0000256" key="10">
    <source>
        <dbReference type="NCBIfam" id="TIGR00422"/>
    </source>
</evidence>
<keyword evidence="7 11" id="KW-0648">Protein biosynthesis</keyword>
<dbReference type="Gene3D" id="1.10.730.10">
    <property type="entry name" value="Isoleucyl-tRNA Synthetase, Domain 1"/>
    <property type="match status" value="1"/>
</dbReference>
<evidence type="ECO:0000256" key="8">
    <source>
        <dbReference type="ARBA" id="ARBA00023146"/>
    </source>
</evidence>
<dbReference type="SUPFAM" id="SSF52374">
    <property type="entry name" value="Nucleotidylyl transferase"/>
    <property type="match status" value="1"/>
</dbReference>
<keyword evidence="5 11" id="KW-0547">Nucleotide-binding</keyword>
<organism evidence="14 15">
    <name type="scientific">Candidatus Xenolissoclinum pacificiensis L6</name>
    <dbReference type="NCBI Taxonomy" id="1401685"/>
    <lineage>
        <taxon>Bacteria</taxon>
        <taxon>Pseudomonadati</taxon>
        <taxon>Pseudomonadota</taxon>
        <taxon>Alphaproteobacteria</taxon>
        <taxon>Rickettsiales</taxon>
        <taxon>Anaplasmataceae</taxon>
        <taxon>Candidatus Xenolissoclinum</taxon>
    </lineage>
</organism>
<sequence>MGKKYDHRIVEPEILGTWNGLYDWNEDDPNPSFSIDTPPPTISGELHMGHVFSYCHIDYIARYHRMKGKRVFYPMGFDDNGLPTERLVEKIHKIKAHSTPRKDFQELCQEVSANYREKFRMLFNRLGLSIDWNLSYNTASKECRRISQKLFLDLYEKQYIYRKTSAVPWDTVDQTTIAQAEMVDIPFKSMMNHLVFSIAEDGQQVTIATTRPELLPACVALFYHPDDQRYTQYQGLHAIVPLCNFRVPILPDENVIPEKGTGLVMCCTFGDELDIKWQEYHKLPIKSIVDKKGKLYNTAKYLIEDIKIDALSVKDARKKIIDICLQKNILIQQQPIEHSVKCAERSENPLEFLYVSQFYIKVLENKQKILEVAKKINWLPPEMRIKLEQWIIGMKWDWCISRQRYFGVPIPIWYDKDTDDIVLPDNNMLPVDPLLDERENTVPETDVLDTWATSSITPQINAHMGLDDNRLGDIFPFMVRNQSHEIIRTWAFYTIVRSMYHNDSYPWHNIMISGWCINENKEKLSKSKSNASITPTTIIEQYGADAVRYWAALATVGHDTVLSLDVMQAGKKLVNKLWNAGKFVASFFVTPDIASITQIIDKWAFNEVVVLCHKVEANMESFAYYRAIKDLESFFMNFFCDNYLELVKYRAYNTVEGHDSVCNTLSIVYIAILRMFAIFLPFISDHIYRNLLEHSRSIHESNTWLQLDPFDMDDDNLGYDCFSIMRQVREIKTQKKISIKKILREITIKTDNRFLQEIESDLLQVCNVESINWEIVEDSAEAIVLYTND</sequence>
<dbReference type="Gene3D" id="3.40.50.620">
    <property type="entry name" value="HUPs"/>
    <property type="match status" value="2"/>
</dbReference>
<keyword evidence="4 11" id="KW-0436">Ligase</keyword>
<evidence type="ECO:0000313" key="15">
    <source>
        <dbReference type="Proteomes" id="UP000018951"/>
    </source>
</evidence>
<dbReference type="GO" id="GO:0005829">
    <property type="term" value="C:cytosol"/>
    <property type="evidence" value="ECO:0007669"/>
    <property type="project" value="TreeGrafter"/>
</dbReference>
<comment type="catalytic activity">
    <reaction evidence="9">
        <text>tRNA(Val) + L-valine + ATP = L-valyl-tRNA(Val) + AMP + diphosphate</text>
        <dbReference type="Rhea" id="RHEA:10704"/>
        <dbReference type="Rhea" id="RHEA-COMP:9672"/>
        <dbReference type="Rhea" id="RHEA-COMP:9708"/>
        <dbReference type="ChEBI" id="CHEBI:30616"/>
        <dbReference type="ChEBI" id="CHEBI:33019"/>
        <dbReference type="ChEBI" id="CHEBI:57762"/>
        <dbReference type="ChEBI" id="CHEBI:78442"/>
        <dbReference type="ChEBI" id="CHEBI:78537"/>
        <dbReference type="ChEBI" id="CHEBI:456215"/>
        <dbReference type="EC" id="6.1.1.9"/>
    </reaction>
</comment>
<comment type="caution">
    <text evidence="14">The sequence shown here is derived from an EMBL/GenBank/DDBJ whole genome shotgun (WGS) entry which is preliminary data.</text>
</comment>
<dbReference type="InterPro" id="IPR013155">
    <property type="entry name" value="M/V/L/I-tRNA-synth_anticd-bd"/>
</dbReference>
<dbReference type="InterPro" id="IPR002303">
    <property type="entry name" value="Valyl-tRNA_ligase"/>
</dbReference>
<dbReference type="EMBL" id="AXCJ01000007">
    <property type="protein sequence ID" value="ETO91274.1"/>
    <property type="molecule type" value="Genomic_DNA"/>
</dbReference>
<keyword evidence="3" id="KW-0963">Cytoplasm</keyword>
<dbReference type="NCBIfam" id="TIGR00422">
    <property type="entry name" value="valS"/>
    <property type="match status" value="1"/>
</dbReference>
<dbReference type="InterPro" id="IPR001412">
    <property type="entry name" value="aa-tRNA-synth_I_CS"/>
</dbReference>
<feature type="domain" description="Aminoacyl-tRNA synthetase class Ia" evidence="12">
    <location>
        <begin position="26"/>
        <end position="561"/>
    </location>
</feature>
<name>W2UZ97_9RICK</name>
<evidence type="ECO:0000256" key="3">
    <source>
        <dbReference type="ARBA" id="ARBA00022490"/>
    </source>
</evidence>
<evidence type="ECO:0000313" key="14">
    <source>
        <dbReference type="EMBL" id="ETO91274.1"/>
    </source>
</evidence>
<comment type="similarity">
    <text evidence="11">Belongs to the class-I aminoacyl-tRNA synthetase family.</text>
</comment>
<dbReference type="SUPFAM" id="SSF50677">
    <property type="entry name" value="ValRS/IleRS/LeuRS editing domain"/>
    <property type="match status" value="1"/>
</dbReference>
<dbReference type="GO" id="GO:0002161">
    <property type="term" value="F:aminoacyl-tRNA deacylase activity"/>
    <property type="evidence" value="ECO:0007669"/>
    <property type="project" value="InterPro"/>
</dbReference>